<sequence length="454" mass="51137">MSGTSPQPSLLSSLLNQAKSLDAVYENYVSRERSVLGLHVSPGILLLLRHFALRIGRFTAEEHVTTYDHYILMFPELLSVRAVRFSGEIRIDEKSSLLLEKLQRRKERSRIELEGSFVTMGKLSNINASALQMLMPVLTALIRPFSRDQAIFPSPLSFIAHELQGGGSGKLYLSPCSLTVILEKFEYKERFWVLGNRTKGYLAYGRALSYGSSDARISDVRVKVFLPISEKPEEVLDEKFKEYPENAPLAVHLLGVFVFEEGLPVLRPGGRGYFLALQEIPFLPEAEALAIYGEPRCLRVHAPHLTQRDLEYCYAVECDEETVRTFKQTVGKRISQLGRGRVHAVLQETVFSLSEERVSFLEQRNGLYRLLAPSLVAFATDKAGFNAGLSDALSILERLEKLASSESLEASLELLKLKGDRLARRALEGLRGPWRISFEAQKNFAREHGLEHLI</sequence>
<proteinExistence type="predicted"/>
<accession>A0A7C1GS80</accession>
<protein>
    <submittedName>
        <fullName evidence="1">Uncharacterized protein</fullName>
    </submittedName>
</protein>
<reference evidence="1" key="1">
    <citation type="journal article" date="2020" name="mSystems">
        <title>Genome- and Community-Level Interaction Insights into Carbon Utilization and Element Cycling Functions of Hydrothermarchaeota in Hydrothermal Sediment.</title>
        <authorList>
            <person name="Zhou Z."/>
            <person name="Liu Y."/>
            <person name="Xu W."/>
            <person name="Pan J."/>
            <person name="Luo Z.H."/>
            <person name="Li M."/>
        </authorList>
    </citation>
    <scope>NUCLEOTIDE SEQUENCE [LARGE SCALE GENOMIC DNA]</scope>
    <source>
        <strain evidence="1">SpSt-116</strain>
    </source>
</reference>
<evidence type="ECO:0000313" key="1">
    <source>
        <dbReference type="EMBL" id="HDP15353.1"/>
    </source>
</evidence>
<name>A0A7C1GS80_9CREN</name>
<gene>
    <name evidence="1" type="ORF">ENN26_06230</name>
</gene>
<dbReference type="AlphaFoldDB" id="A0A7C1GS80"/>
<comment type="caution">
    <text evidence="1">The sequence shown here is derived from an EMBL/GenBank/DDBJ whole genome shotgun (WGS) entry which is preliminary data.</text>
</comment>
<organism evidence="1">
    <name type="scientific">Thermofilum adornatum</name>
    <dbReference type="NCBI Taxonomy" id="1365176"/>
    <lineage>
        <taxon>Archaea</taxon>
        <taxon>Thermoproteota</taxon>
        <taxon>Thermoprotei</taxon>
        <taxon>Thermofilales</taxon>
        <taxon>Thermofilaceae</taxon>
        <taxon>Thermofilum</taxon>
    </lineage>
</organism>
<dbReference type="EMBL" id="DSAY01000111">
    <property type="protein sequence ID" value="HDP15353.1"/>
    <property type="molecule type" value="Genomic_DNA"/>
</dbReference>